<evidence type="ECO:0000313" key="3">
    <source>
        <dbReference type="Proteomes" id="UP000233837"/>
    </source>
</evidence>
<organism evidence="2 3">
    <name type="scientific">Dendrobium catenatum</name>
    <dbReference type="NCBI Taxonomy" id="906689"/>
    <lineage>
        <taxon>Eukaryota</taxon>
        <taxon>Viridiplantae</taxon>
        <taxon>Streptophyta</taxon>
        <taxon>Embryophyta</taxon>
        <taxon>Tracheophyta</taxon>
        <taxon>Spermatophyta</taxon>
        <taxon>Magnoliopsida</taxon>
        <taxon>Liliopsida</taxon>
        <taxon>Asparagales</taxon>
        <taxon>Orchidaceae</taxon>
        <taxon>Epidendroideae</taxon>
        <taxon>Malaxideae</taxon>
        <taxon>Dendrobiinae</taxon>
        <taxon>Dendrobium</taxon>
    </lineage>
</organism>
<evidence type="ECO:0000256" key="1">
    <source>
        <dbReference type="SAM" id="MobiDB-lite"/>
    </source>
</evidence>
<accession>A0A2I0XFL6</accession>
<feature type="region of interest" description="Disordered" evidence="1">
    <location>
        <begin position="169"/>
        <end position="196"/>
    </location>
</feature>
<sequence length="196" mass="20821">MDGRRLPVAGGGHGLIYGKDSVMVNSLDCRQSAERLMDGKIVKGVSSDQDLGGVSRLMFRGGNDNVNNEKVEEFVAETQLEEGEILEEVRNNPAGKNSDMVIISAEEVVELSKEPSKIIGGNYVSGKPFTVGGIKGSEGNFVIGRMEQGTGSSEDLVKRKLAKELRTLGPIKSSSRGRCGDCGSKKKGGGSSPKLF</sequence>
<reference evidence="2 3" key="1">
    <citation type="journal article" date="2016" name="Sci. Rep.">
        <title>The Dendrobium catenatum Lindl. genome sequence provides insights into polysaccharide synthase, floral development and adaptive evolution.</title>
        <authorList>
            <person name="Zhang G.Q."/>
            <person name="Xu Q."/>
            <person name="Bian C."/>
            <person name="Tsai W.C."/>
            <person name="Yeh C.M."/>
            <person name="Liu K.W."/>
            <person name="Yoshida K."/>
            <person name="Zhang L.S."/>
            <person name="Chang S.B."/>
            <person name="Chen F."/>
            <person name="Shi Y."/>
            <person name="Su Y.Y."/>
            <person name="Zhang Y.Q."/>
            <person name="Chen L.J."/>
            <person name="Yin Y."/>
            <person name="Lin M."/>
            <person name="Huang H."/>
            <person name="Deng H."/>
            <person name="Wang Z.W."/>
            <person name="Zhu S.L."/>
            <person name="Zhao X."/>
            <person name="Deng C."/>
            <person name="Niu S.C."/>
            <person name="Huang J."/>
            <person name="Wang M."/>
            <person name="Liu G.H."/>
            <person name="Yang H.J."/>
            <person name="Xiao X.J."/>
            <person name="Hsiao Y.Y."/>
            <person name="Wu W.L."/>
            <person name="Chen Y.Y."/>
            <person name="Mitsuda N."/>
            <person name="Ohme-Takagi M."/>
            <person name="Luo Y.B."/>
            <person name="Van de Peer Y."/>
            <person name="Liu Z.J."/>
        </authorList>
    </citation>
    <scope>NUCLEOTIDE SEQUENCE [LARGE SCALE GENOMIC DNA]</scope>
    <source>
        <tissue evidence="2">The whole plant</tissue>
    </source>
</reference>
<protein>
    <submittedName>
        <fullName evidence="2">Uncharacterized protein</fullName>
    </submittedName>
</protein>
<gene>
    <name evidence="2" type="ORF">MA16_Dca014332</name>
</gene>
<reference evidence="2 3" key="2">
    <citation type="journal article" date="2017" name="Nature">
        <title>The Apostasia genome and the evolution of orchids.</title>
        <authorList>
            <person name="Zhang G.Q."/>
            <person name="Liu K.W."/>
            <person name="Li Z."/>
            <person name="Lohaus R."/>
            <person name="Hsiao Y.Y."/>
            <person name="Niu S.C."/>
            <person name="Wang J.Y."/>
            <person name="Lin Y.C."/>
            <person name="Xu Q."/>
            <person name="Chen L.J."/>
            <person name="Yoshida K."/>
            <person name="Fujiwara S."/>
            <person name="Wang Z.W."/>
            <person name="Zhang Y.Q."/>
            <person name="Mitsuda N."/>
            <person name="Wang M."/>
            <person name="Liu G.H."/>
            <person name="Pecoraro L."/>
            <person name="Huang H.X."/>
            <person name="Xiao X.J."/>
            <person name="Lin M."/>
            <person name="Wu X.Y."/>
            <person name="Wu W.L."/>
            <person name="Chen Y.Y."/>
            <person name="Chang S.B."/>
            <person name="Sakamoto S."/>
            <person name="Ohme-Takagi M."/>
            <person name="Yagi M."/>
            <person name="Zeng S.J."/>
            <person name="Shen C.Y."/>
            <person name="Yeh C.M."/>
            <person name="Luo Y.B."/>
            <person name="Tsai W.C."/>
            <person name="Van de Peer Y."/>
            <person name="Liu Z.J."/>
        </authorList>
    </citation>
    <scope>NUCLEOTIDE SEQUENCE [LARGE SCALE GENOMIC DNA]</scope>
    <source>
        <tissue evidence="2">The whole plant</tissue>
    </source>
</reference>
<dbReference type="EMBL" id="KZ501934">
    <property type="protein sequence ID" value="PKU86690.1"/>
    <property type="molecule type" value="Genomic_DNA"/>
</dbReference>
<dbReference type="Proteomes" id="UP000233837">
    <property type="component" value="Unassembled WGS sequence"/>
</dbReference>
<evidence type="ECO:0000313" key="2">
    <source>
        <dbReference type="EMBL" id="PKU86690.1"/>
    </source>
</evidence>
<dbReference type="AlphaFoldDB" id="A0A2I0XFL6"/>
<proteinExistence type="predicted"/>
<keyword evidence="3" id="KW-1185">Reference proteome</keyword>
<name>A0A2I0XFL6_9ASPA</name>